<evidence type="ECO:0000256" key="10">
    <source>
        <dbReference type="RuleBase" id="RU361212"/>
    </source>
</evidence>
<keyword evidence="8 10" id="KW-0476">Mercury</keyword>
<evidence type="ECO:0000256" key="5">
    <source>
        <dbReference type="ARBA" id="ARBA00022723"/>
    </source>
</evidence>
<dbReference type="EMBL" id="BAABFU010000003">
    <property type="protein sequence ID" value="GAA4353343.1"/>
    <property type="molecule type" value="Genomic_DNA"/>
</dbReference>
<gene>
    <name evidence="10 13" type="primary">merP</name>
    <name evidence="13" type="ORF">GCM10023150_21890</name>
</gene>
<dbReference type="CDD" id="cd00371">
    <property type="entry name" value="HMA"/>
    <property type="match status" value="1"/>
</dbReference>
<dbReference type="InterPro" id="IPR036163">
    <property type="entry name" value="HMA_dom_sf"/>
</dbReference>
<dbReference type="PRINTS" id="PR00946">
    <property type="entry name" value="HGSCAVENGER"/>
</dbReference>
<dbReference type="Proteomes" id="UP001501294">
    <property type="component" value="Unassembled WGS sequence"/>
</dbReference>
<sequence length="96" mass="10399">MKKFALLFLLSVLSLGALAKQHTVILEVPTMNCVTCPITVKKALQQVEGVSKAKVTFEDKLAVVTFDDEKTTVQKLTEATKNAGYPSLVNQTMGEG</sequence>
<feature type="chain" id="PRO_5046651353" description="Periplasmic mercury ion-binding protein" evidence="11">
    <location>
        <begin position="20"/>
        <end position="96"/>
    </location>
</feature>
<proteinExistence type="inferred from homology"/>
<keyword evidence="7 10" id="KW-0574">Periplasm</keyword>
<feature type="signal peptide" evidence="11">
    <location>
        <begin position="1"/>
        <end position="19"/>
    </location>
</feature>
<dbReference type="InterPro" id="IPR001802">
    <property type="entry name" value="MerP/CopZ"/>
</dbReference>
<evidence type="ECO:0000256" key="4">
    <source>
        <dbReference type="ARBA" id="ARBA00022466"/>
    </source>
</evidence>
<accession>A0ABP8I8F1</accession>
<evidence type="ECO:0000256" key="9">
    <source>
        <dbReference type="ARBA" id="ARBA00045344"/>
    </source>
</evidence>
<evidence type="ECO:0000256" key="7">
    <source>
        <dbReference type="ARBA" id="ARBA00022764"/>
    </source>
</evidence>
<evidence type="ECO:0000256" key="8">
    <source>
        <dbReference type="ARBA" id="ARBA00022914"/>
    </source>
</evidence>
<keyword evidence="14" id="KW-1185">Reference proteome</keyword>
<feature type="domain" description="HMA" evidence="12">
    <location>
        <begin position="22"/>
        <end position="88"/>
    </location>
</feature>
<comment type="function">
    <text evidence="9 10">Involved in mercury resistance. Acts as a mercury scavenger that specifically binds to a mercuric ion in the periplasm and probably passes it to the cytoplasmic mercuric reductase MerA via the mercuric transport protein MerT.</text>
</comment>
<keyword evidence="5 10" id="KW-0479">Metal-binding</keyword>
<dbReference type="SUPFAM" id="SSF55008">
    <property type="entry name" value="HMA, heavy metal-associated domain"/>
    <property type="match status" value="1"/>
</dbReference>
<dbReference type="InterPro" id="IPR017969">
    <property type="entry name" value="Heavy-metal-associated_CS"/>
</dbReference>
<dbReference type="Pfam" id="PF00403">
    <property type="entry name" value="HMA"/>
    <property type="match status" value="1"/>
</dbReference>
<evidence type="ECO:0000313" key="13">
    <source>
        <dbReference type="EMBL" id="GAA4353343.1"/>
    </source>
</evidence>
<evidence type="ECO:0000313" key="14">
    <source>
        <dbReference type="Proteomes" id="UP001501294"/>
    </source>
</evidence>
<dbReference type="Gene3D" id="3.30.70.100">
    <property type="match status" value="1"/>
</dbReference>
<evidence type="ECO:0000259" key="12">
    <source>
        <dbReference type="PROSITE" id="PS50846"/>
    </source>
</evidence>
<organism evidence="13 14">
    <name type="scientific">Kangiella taiwanensis</name>
    <dbReference type="NCBI Taxonomy" id="1079179"/>
    <lineage>
        <taxon>Bacteria</taxon>
        <taxon>Pseudomonadati</taxon>
        <taxon>Pseudomonadota</taxon>
        <taxon>Gammaproteobacteria</taxon>
        <taxon>Kangiellales</taxon>
        <taxon>Kangiellaceae</taxon>
        <taxon>Kangiella</taxon>
    </lineage>
</organism>
<name>A0ABP8I8F1_9GAMM</name>
<reference evidence="14" key="1">
    <citation type="journal article" date="2019" name="Int. J. Syst. Evol. Microbiol.">
        <title>The Global Catalogue of Microorganisms (GCM) 10K type strain sequencing project: providing services to taxonomists for standard genome sequencing and annotation.</title>
        <authorList>
            <consortium name="The Broad Institute Genomics Platform"/>
            <consortium name="The Broad Institute Genome Sequencing Center for Infectious Disease"/>
            <person name="Wu L."/>
            <person name="Ma J."/>
        </authorList>
    </citation>
    <scope>NUCLEOTIDE SEQUENCE [LARGE SCALE GENOMIC DNA]</scope>
    <source>
        <strain evidence="14">JCM 17727</strain>
    </source>
</reference>
<dbReference type="InterPro" id="IPR011795">
    <property type="entry name" value="MerP"/>
</dbReference>
<comment type="subcellular location">
    <subcellularLocation>
        <location evidence="1 10">Periplasm</location>
    </subcellularLocation>
</comment>
<protein>
    <recommendedName>
        <fullName evidence="10">Periplasmic mercury ion-binding protein</fullName>
    </recommendedName>
</protein>
<dbReference type="PROSITE" id="PS01047">
    <property type="entry name" value="HMA_1"/>
    <property type="match status" value="1"/>
</dbReference>
<evidence type="ECO:0000256" key="2">
    <source>
        <dbReference type="ARBA" id="ARBA00005938"/>
    </source>
</evidence>
<evidence type="ECO:0000256" key="11">
    <source>
        <dbReference type="SAM" id="SignalP"/>
    </source>
</evidence>
<comment type="similarity">
    <text evidence="2">Belongs to the MerP family.</text>
</comment>
<comment type="caution">
    <text evidence="13">The sequence shown here is derived from an EMBL/GenBank/DDBJ whole genome shotgun (WGS) entry which is preliminary data.</text>
</comment>
<dbReference type="NCBIfam" id="TIGR02052">
    <property type="entry name" value="MerP"/>
    <property type="match status" value="1"/>
</dbReference>
<evidence type="ECO:0000256" key="1">
    <source>
        <dbReference type="ARBA" id="ARBA00004418"/>
    </source>
</evidence>
<keyword evidence="4 10" id="KW-0475">Mercuric resistance</keyword>
<keyword evidence="6 11" id="KW-0732">Signal</keyword>
<dbReference type="PROSITE" id="PS50846">
    <property type="entry name" value="HMA_2"/>
    <property type="match status" value="1"/>
</dbReference>
<dbReference type="InterPro" id="IPR006121">
    <property type="entry name" value="HMA_dom"/>
</dbReference>
<evidence type="ECO:0000256" key="6">
    <source>
        <dbReference type="ARBA" id="ARBA00022729"/>
    </source>
</evidence>
<dbReference type="RefSeq" id="WP_223579970.1">
    <property type="nucleotide sequence ID" value="NZ_BAABFU010000003.1"/>
</dbReference>
<comment type="subunit">
    <text evidence="3">Monomer.</text>
</comment>
<evidence type="ECO:0000256" key="3">
    <source>
        <dbReference type="ARBA" id="ARBA00011245"/>
    </source>
</evidence>